<protein>
    <recommendedName>
        <fullName evidence="5">RRM domain-containing protein</fullName>
    </recommendedName>
</protein>
<dbReference type="GO" id="GO:0003723">
    <property type="term" value="F:RNA binding"/>
    <property type="evidence" value="ECO:0007669"/>
    <property type="project" value="UniProtKB-UniRule"/>
</dbReference>
<dbReference type="InterPro" id="IPR021790">
    <property type="entry name" value="PTBP1-like_RRM2"/>
</dbReference>
<dbReference type="eggNOG" id="KOG1190">
    <property type="taxonomic scope" value="Eukaryota"/>
</dbReference>
<dbReference type="Gramene" id="OMERI03G17590.3">
    <property type="protein sequence ID" value="OMERI03G17590.3"/>
    <property type="gene ID" value="OMERI03G17590"/>
</dbReference>
<dbReference type="EnsemblPlants" id="OMERI03G17590.1">
    <property type="protein sequence ID" value="OMERI03G17590.1"/>
    <property type="gene ID" value="OMERI03G17590"/>
</dbReference>
<evidence type="ECO:0000256" key="4">
    <source>
        <dbReference type="SAM" id="MobiDB-lite"/>
    </source>
</evidence>
<reference evidence="6" key="2">
    <citation type="submission" date="2018-05" db="EMBL/GenBank/DDBJ databases">
        <title>OmerRS3 (Oryza meridionalis Reference Sequence Version 3).</title>
        <authorList>
            <person name="Zhang J."/>
            <person name="Kudrna D."/>
            <person name="Lee S."/>
            <person name="Talag J."/>
            <person name="Welchert J."/>
            <person name="Wing R.A."/>
        </authorList>
    </citation>
    <scope>NUCLEOTIDE SEQUENCE [LARGE SCALE GENOMIC DNA]</scope>
    <source>
        <strain evidence="6">OR44</strain>
    </source>
</reference>
<evidence type="ECO:0000313" key="6">
    <source>
        <dbReference type="EnsemblPlants" id="OMERI03G17590.3"/>
    </source>
</evidence>
<evidence type="ECO:0000256" key="1">
    <source>
        <dbReference type="ARBA" id="ARBA00022737"/>
    </source>
</evidence>
<dbReference type="PANTHER" id="PTHR15592">
    <property type="entry name" value="MATRIN 3/NUCLEAR PROTEIN 220-RELATED"/>
    <property type="match status" value="1"/>
</dbReference>
<dbReference type="CDD" id="cd12686">
    <property type="entry name" value="RRM1_PTBPH1_PTBPH2"/>
    <property type="match status" value="1"/>
</dbReference>
<dbReference type="InterPro" id="IPR012677">
    <property type="entry name" value="Nucleotide-bd_a/b_plait_sf"/>
</dbReference>
<dbReference type="InterPro" id="IPR035979">
    <property type="entry name" value="RBD_domain_sf"/>
</dbReference>
<sequence length="432" mass="45809">MSSSVGGGGAQQFRYTQTPSKVLHLRNLPWECAEEELVELCNPFGRIVNTKCGVGANRNQAFVEFTDINQAISMVSYFASSSEPAQIRGKTVYIQYSNRQEIVNNKSPGETAGNVLLVTIEGVQANDVTIDVIHLVFSAFGFVHKIATFEKAAGFQALIQYTDAATASAAREALDGRSIPRDYTNPYLPVNSSAIDTLQPAVGADGRKVEAEGNVLLASIENMQYAVTVDVLHTVFSAFGTVQKIAIFEKNGGTQALIQYPDVTTASVAKEALEGHCIYDGGYCKLHLSYSRHTDLNVKAHSDKSRDYTIPQGAMQAVPQPPGVPTTSAGWQGNPQAGGAYAPPGAAAPNHGTTGQVPNWNPGNSGYAPAPGAYPGQMYSSPMQYGASGGFSAPAAPPQELHTSQQMPPPQYGNQPGPAGAPGTGQPHPYYR</sequence>
<dbReference type="FunFam" id="3.30.70.330:FF:000324">
    <property type="entry name" value="Polypyrimidine tract-binding protein-like 2"/>
    <property type="match status" value="1"/>
</dbReference>
<evidence type="ECO:0000259" key="5">
    <source>
        <dbReference type="PROSITE" id="PS50102"/>
    </source>
</evidence>
<dbReference type="InterPro" id="IPR034792">
    <property type="entry name" value="PTBPH1/PTBPH2_RRM1"/>
</dbReference>
<keyword evidence="7" id="KW-1185">Reference proteome</keyword>
<reference evidence="6" key="1">
    <citation type="submission" date="2015-04" db="UniProtKB">
        <authorList>
            <consortium name="EnsemblPlants"/>
        </authorList>
    </citation>
    <scope>IDENTIFICATION</scope>
</reference>
<feature type="region of interest" description="Disordered" evidence="4">
    <location>
        <begin position="316"/>
        <end position="364"/>
    </location>
</feature>
<dbReference type="Gene3D" id="3.30.70.330">
    <property type="match status" value="3"/>
</dbReference>
<dbReference type="HOGENOM" id="CLU_033500_0_0_1"/>
<dbReference type="STRING" id="40149.A0A0E0D1D1"/>
<proteinExistence type="predicted"/>
<dbReference type="PROSITE" id="PS50102">
    <property type="entry name" value="RRM"/>
    <property type="match status" value="1"/>
</dbReference>
<dbReference type="SUPFAM" id="SSF54928">
    <property type="entry name" value="RNA-binding domain, RBD"/>
    <property type="match status" value="3"/>
</dbReference>
<feature type="region of interest" description="Disordered" evidence="4">
    <location>
        <begin position="389"/>
        <end position="432"/>
    </location>
</feature>
<dbReference type="InterPro" id="IPR034794">
    <property type="entry name" value="PTBPH1/PTBPH2_RRM3"/>
</dbReference>
<evidence type="ECO:0000313" key="7">
    <source>
        <dbReference type="Proteomes" id="UP000008021"/>
    </source>
</evidence>
<organism evidence="6">
    <name type="scientific">Oryza meridionalis</name>
    <dbReference type="NCBI Taxonomy" id="40149"/>
    <lineage>
        <taxon>Eukaryota</taxon>
        <taxon>Viridiplantae</taxon>
        <taxon>Streptophyta</taxon>
        <taxon>Embryophyta</taxon>
        <taxon>Tracheophyta</taxon>
        <taxon>Spermatophyta</taxon>
        <taxon>Magnoliopsida</taxon>
        <taxon>Liliopsida</taxon>
        <taxon>Poales</taxon>
        <taxon>Poaceae</taxon>
        <taxon>BOP clade</taxon>
        <taxon>Oryzoideae</taxon>
        <taxon>Oryzeae</taxon>
        <taxon>Oryzinae</taxon>
        <taxon>Oryza</taxon>
    </lineage>
</organism>
<keyword evidence="2 3" id="KW-0694">RNA-binding</keyword>
<evidence type="ECO:0000256" key="3">
    <source>
        <dbReference type="PROSITE-ProRule" id="PRU00176"/>
    </source>
</evidence>
<dbReference type="EnsemblPlants" id="OMERI03G17590.3">
    <property type="protein sequence ID" value="OMERI03G17590.3"/>
    <property type="gene ID" value="OMERI03G17590"/>
</dbReference>
<evidence type="ECO:0000256" key="2">
    <source>
        <dbReference type="ARBA" id="ARBA00022884"/>
    </source>
</evidence>
<dbReference type="AlphaFoldDB" id="A0A0E0D1D1"/>
<dbReference type="Pfam" id="PF13893">
    <property type="entry name" value="RRM_5"/>
    <property type="match status" value="1"/>
</dbReference>
<dbReference type="Proteomes" id="UP000008021">
    <property type="component" value="Chromosome 3"/>
</dbReference>
<dbReference type="Pfam" id="PF11835">
    <property type="entry name" value="RRM_8"/>
    <property type="match status" value="1"/>
</dbReference>
<dbReference type="Gramene" id="OMERI03G17590.1">
    <property type="protein sequence ID" value="OMERI03G17590.1"/>
    <property type="gene ID" value="OMERI03G17590"/>
</dbReference>
<feature type="compositionally biased region" description="Low complexity" evidence="4">
    <location>
        <begin position="332"/>
        <end position="355"/>
    </location>
</feature>
<dbReference type="InterPro" id="IPR000504">
    <property type="entry name" value="RRM_dom"/>
</dbReference>
<keyword evidence="1" id="KW-0677">Repeat</keyword>
<accession>A0A0E0D1D1</accession>
<dbReference type="CDD" id="cd12690">
    <property type="entry name" value="RRM3_PTBPH1_PTBPH2"/>
    <property type="match status" value="1"/>
</dbReference>
<dbReference type="SMART" id="SM00360">
    <property type="entry name" value="RRM"/>
    <property type="match status" value="2"/>
</dbReference>
<dbReference type="Pfam" id="PF00076">
    <property type="entry name" value="RRM_1"/>
    <property type="match status" value="1"/>
</dbReference>
<name>A0A0E0D1D1_9ORYZ</name>
<feature type="domain" description="RRM" evidence="5">
    <location>
        <begin position="21"/>
        <end position="99"/>
    </location>
</feature>